<accession>A0A4P7SIZ7</accession>
<gene>
    <name evidence="6" type="ORF">E5225_05360</name>
</gene>
<organism evidence="6 7">
    <name type="scientific">Cellulomonas shaoxiangyii</name>
    <dbReference type="NCBI Taxonomy" id="2566013"/>
    <lineage>
        <taxon>Bacteria</taxon>
        <taxon>Bacillati</taxon>
        <taxon>Actinomycetota</taxon>
        <taxon>Actinomycetes</taxon>
        <taxon>Micrococcales</taxon>
        <taxon>Cellulomonadaceae</taxon>
        <taxon>Cellulomonas</taxon>
    </lineage>
</organism>
<dbReference type="EMBL" id="CP039291">
    <property type="protein sequence ID" value="QCB93066.1"/>
    <property type="molecule type" value="Genomic_DNA"/>
</dbReference>
<proteinExistence type="inferred from homology"/>
<dbReference type="Pfam" id="PF00080">
    <property type="entry name" value="Sod_Cu"/>
    <property type="match status" value="1"/>
</dbReference>
<dbReference type="InterPro" id="IPR036423">
    <property type="entry name" value="SOD-like_Cu/Zn_dom_sf"/>
</dbReference>
<feature type="signal peptide" evidence="4">
    <location>
        <begin position="1"/>
        <end position="26"/>
    </location>
</feature>
<dbReference type="KEGG" id="celz:E5225_05360"/>
<evidence type="ECO:0000313" key="6">
    <source>
        <dbReference type="EMBL" id="QCB93066.1"/>
    </source>
</evidence>
<feature type="domain" description="Superoxide dismutase copper/zinc binding" evidence="5">
    <location>
        <begin position="68"/>
        <end position="213"/>
    </location>
</feature>
<keyword evidence="3" id="KW-0862">Zinc</keyword>
<dbReference type="Proteomes" id="UP000296469">
    <property type="component" value="Chromosome"/>
</dbReference>
<keyword evidence="3" id="KW-0560">Oxidoreductase</keyword>
<dbReference type="Gene3D" id="2.60.40.200">
    <property type="entry name" value="Superoxide dismutase, copper/zinc binding domain"/>
    <property type="match status" value="1"/>
</dbReference>
<keyword evidence="3" id="KW-0479">Metal-binding</keyword>
<dbReference type="InterPro" id="IPR001424">
    <property type="entry name" value="SOD_Cu_Zn_dom"/>
</dbReference>
<sequence>MRGPARRMTVTALAALALAGCTAGGADPQGTGDAGATASTPLATESAATTESAVATAVLADVDGQELGDVQIVPADEALRVVVDVEGMDPGFYAMHVHTVGLCEPESSPPGDPTRTGAFLSAGGHLGADESTHAAHAGDLPSLYVLADGTGHLETVTDGLTAADLLDDDGSAVMVHAGRDNFANIPERYSATGPDQQTLDTGDAGDRLACGVVE</sequence>
<dbReference type="AlphaFoldDB" id="A0A4P7SIZ7"/>
<keyword evidence="3" id="KW-0186">Copper</keyword>
<evidence type="ECO:0000256" key="4">
    <source>
        <dbReference type="SAM" id="SignalP"/>
    </source>
</evidence>
<comment type="function">
    <text evidence="2">Destroys radicals which are normally produced within the cells and which are toxic to biological systems. May play a role in favoring mycobacterial survival in phagocytes.</text>
</comment>
<comment type="cofactor">
    <cofactor evidence="3">
        <name>Zn(2+)</name>
        <dbReference type="ChEBI" id="CHEBI:29105"/>
    </cofactor>
    <text evidence="3">Binds 1 zinc ion per subunit.</text>
</comment>
<dbReference type="PANTHER" id="PTHR10003">
    <property type="entry name" value="SUPEROXIDE DISMUTASE CU-ZN -RELATED"/>
    <property type="match status" value="1"/>
</dbReference>
<evidence type="ECO:0000313" key="7">
    <source>
        <dbReference type="Proteomes" id="UP000296469"/>
    </source>
</evidence>
<dbReference type="SUPFAM" id="SSF49329">
    <property type="entry name" value="Cu,Zn superoxide dismutase-like"/>
    <property type="match status" value="1"/>
</dbReference>
<dbReference type="PROSITE" id="PS51257">
    <property type="entry name" value="PROKAR_LIPOPROTEIN"/>
    <property type="match status" value="1"/>
</dbReference>
<protein>
    <recommendedName>
        <fullName evidence="3">Superoxide dismutase [Cu-Zn]</fullName>
        <ecNumber evidence="3">1.15.1.1</ecNumber>
    </recommendedName>
</protein>
<comment type="cofactor">
    <cofactor evidence="3">
        <name>Cu cation</name>
        <dbReference type="ChEBI" id="CHEBI:23378"/>
    </cofactor>
    <text evidence="3">Binds 1 copper ion per subunit.</text>
</comment>
<dbReference type="PROSITE" id="PS00332">
    <property type="entry name" value="SOD_CU_ZN_2"/>
    <property type="match status" value="1"/>
</dbReference>
<reference evidence="6 7" key="1">
    <citation type="submission" date="2019-04" db="EMBL/GenBank/DDBJ databases">
        <title>Isolation and identification of Cellulomonas shaoxiangyii sp. Nov. isolated from feces of the Tibetan antelopes (Pantholops hodgsonii) in the Qinghai-Tibet plateau of China.</title>
        <authorList>
            <person name="Tian Z."/>
        </authorList>
    </citation>
    <scope>NUCLEOTIDE SEQUENCE [LARGE SCALE GENOMIC DNA]</scope>
    <source>
        <strain evidence="6 7">Z28</strain>
    </source>
</reference>
<dbReference type="InterPro" id="IPR024134">
    <property type="entry name" value="SOD_Cu/Zn_/chaperone"/>
</dbReference>
<keyword evidence="7" id="KW-1185">Reference proteome</keyword>
<keyword evidence="4" id="KW-0732">Signal</keyword>
<name>A0A4P7SIZ7_9CELL</name>
<dbReference type="GO" id="GO:0005507">
    <property type="term" value="F:copper ion binding"/>
    <property type="evidence" value="ECO:0007669"/>
    <property type="project" value="InterPro"/>
</dbReference>
<feature type="chain" id="PRO_5039407614" description="Superoxide dismutase [Cu-Zn]" evidence="4">
    <location>
        <begin position="27"/>
        <end position="214"/>
    </location>
</feature>
<evidence type="ECO:0000256" key="3">
    <source>
        <dbReference type="RuleBase" id="RU000393"/>
    </source>
</evidence>
<dbReference type="EC" id="1.15.1.1" evidence="3"/>
<dbReference type="OrthoDB" id="9792957at2"/>
<comment type="similarity">
    <text evidence="1 3">Belongs to the Cu-Zn superoxide dismutase family.</text>
</comment>
<comment type="catalytic activity">
    <reaction evidence="3">
        <text>2 superoxide + 2 H(+) = H2O2 + O2</text>
        <dbReference type="Rhea" id="RHEA:20696"/>
        <dbReference type="ChEBI" id="CHEBI:15378"/>
        <dbReference type="ChEBI" id="CHEBI:15379"/>
        <dbReference type="ChEBI" id="CHEBI:16240"/>
        <dbReference type="ChEBI" id="CHEBI:18421"/>
        <dbReference type="EC" id="1.15.1.1"/>
    </reaction>
</comment>
<evidence type="ECO:0000256" key="1">
    <source>
        <dbReference type="ARBA" id="ARBA00010457"/>
    </source>
</evidence>
<evidence type="ECO:0000256" key="2">
    <source>
        <dbReference type="ARBA" id="ARBA00024900"/>
    </source>
</evidence>
<dbReference type="InterPro" id="IPR018152">
    <property type="entry name" value="SOD_Cu/Zn_BS"/>
</dbReference>
<dbReference type="GO" id="GO:0004784">
    <property type="term" value="F:superoxide dismutase activity"/>
    <property type="evidence" value="ECO:0007669"/>
    <property type="project" value="UniProtKB-EC"/>
</dbReference>
<evidence type="ECO:0000259" key="5">
    <source>
        <dbReference type="Pfam" id="PF00080"/>
    </source>
</evidence>